<accession>A0A318HPK9</accession>
<gene>
    <name evidence="2" type="ORF">EJ73_02869</name>
</gene>
<sequence length="150" mass="17454">MKQIKILTIKVMLIFIPFCSSIAVVAAINNCDSLQLPACSLNGKYHILHSSQNGYYIDVVLSKYVEQNLPIMRYDSSSFRFLVFIKIDKKGKVKRIRLINQNSFKNNMTAWIEVQKILKRIHFIPARLNGRTIVYRSTFYLRLDFTKCGN</sequence>
<evidence type="ECO:0008006" key="4">
    <source>
        <dbReference type="Google" id="ProtNLM"/>
    </source>
</evidence>
<proteinExistence type="predicted"/>
<dbReference type="RefSeq" id="WP_044076079.1">
    <property type="nucleotide sequence ID" value="NZ_BAIZ01000097.1"/>
</dbReference>
<keyword evidence="1" id="KW-0812">Transmembrane</keyword>
<keyword evidence="1" id="KW-1133">Transmembrane helix</keyword>
<reference evidence="2 3" key="1">
    <citation type="submission" date="2018-05" db="EMBL/GenBank/DDBJ databases">
        <title>Genomic Encyclopedia of Type Strains, Phase I: the one thousand microbial genomes (KMG-I) project.</title>
        <authorList>
            <person name="Kyrpides N."/>
        </authorList>
    </citation>
    <scope>NUCLEOTIDE SEQUENCE [LARGE SCALE GENOMIC DNA]</scope>
    <source>
        <strain evidence="2 3">DSM 15611</strain>
    </source>
</reference>
<dbReference type="AlphaFoldDB" id="A0A318HPK9"/>
<keyword evidence="1" id="KW-0472">Membrane</keyword>
<dbReference type="EMBL" id="QJJX01000079">
    <property type="protein sequence ID" value="PXX15106.1"/>
    <property type="molecule type" value="Genomic_DNA"/>
</dbReference>
<organism evidence="2 3">
    <name type="scientific">Hoylesella shahii DSM 15611 = JCM 12083</name>
    <dbReference type="NCBI Taxonomy" id="1122991"/>
    <lineage>
        <taxon>Bacteria</taxon>
        <taxon>Pseudomonadati</taxon>
        <taxon>Bacteroidota</taxon>
        <taxon>Bacteroidia</taxon>
        <taxon>Bacteroidales</taxon>
        <taxon>Prevotellaceae</taxon>
        <taxon>Hoylesella</taxon>
    </lineage>
</organism>
<comment type="caution">
    <text evidence="2">The sequence shown here is derived from an EMBL/GenBank/DDBJ whole genome shotgun (WGS) entry which is preliminary data.</text>
</comment>
<name>A0A318HPK9_9BACT</name>
<dbReference type="OrthoDB" id="1079995at2"/>
<dbReference type="Proteomes" id="UP000248314">
    <property type="component" value="Unassembled WGS sequence"/>
</dbReference>
<dbReference type="STRING" id="1122991.GCA_000613445_00086"/>
<feature type="transmembrane region" description="Helical" evidence="1">
    <location>
        <begin position="7"/>
        <end position="28"/>
    </location>
</feature>
<evidence type="ECO:0000313" key="3">
    <source>
        <dbReference type="Proteomes" id="UP000248314"/>
    </source>
</evidence>
<keyword evidence="3" id="KW-1185">Reference proteome</keyword>
<protein>
    <recommendedName>
        <fullName evidence="4">TonB-like protein</fullName>
    </recommendedName>
</protein>
<evidence type="ECO:0000256" key="1">
    <source>
        <dbReference type="SAM" id="Phobius"/>
    </source>
</evidence>
<evidence type="ECO:0000313" key="2">
    <source>
        <dbReference type="EMBL" id="PXX15106.1"/>
    </source>
</evidence>